<comment type="caution">
    <text evidence="3">The sequence shown here is derived from an EMBL/GenBank/DDBJ whole genome shotgun (WGS) entry which is preliminary data.</text>
</comment>
<organism evidence="3 4">
    <name type="scientific">Roseomonas populi</name>
    <dbReference type="NCBI Taxonomy" id="3121582"/>
    <lineage>
        <taxon>Bacteria</taxon>
        <taxon>Pseudomonadati</taxon>
        <taxon>Pseudomonadota</taxon>
        <taxon>Alphaproteobacteria</taxon>
        <taxon>Acetobacterales</taxon>
        <taxon>Roseomonadaceae</taxon>
        <taxon>Roseomonas</taxon>
    </lineage>
</organism>
<keyword evidence="2" id="KW-1133">Transmembrane helix</keyword>
<accession>A0ABT1WZI9</accession>
<name>A0ABT1WZI9_9PROT</name>
<protein>
    <submittedName>
        <fullName evidence="3">Uncharacterized protein</fullName>
    </submittedName>
</protein>
<feature type="transmembrane region" description="Helical" evidence="2">
    <location>
        <begin position="5"/>
        <end position="22"/>
    </location>
</feature>
<evidence type="ECO:0000256" key="2">
    <source>
        <dbReference type="SAM" id="Phobius"/>
    </source>
</evidence>
<feature type="compositionally biased region" description="Pro residues" evidence="1">
    <location>
        <begin position="57"/>
        <end position="78"/>
    </location>
</feature>
<keyword evidence="2" id="KW-0812">Transmembrane</keyword>
<evidence type="ECO:0000313" key="3">
    <source>
        <dbReference type="EMBL" id="MCR0981266.1"/>
    </source>
</evidence>
<evidence type="ECO:0000313" key="4">
    <source>
        <dbReference type="Proteomes" id="UP001524642"/>
    </source>
</evidence>
<reference evidence="3 4" key="1">
    <citation type="submission" date="2022-06" db="EMBL/GenBank/DDBJ databases">
        <title>Roseomonas CN29.</title>
        <authorList>
            <person name="Cheng Y."/>
            <person name="He X."/>
        </authorList>
    </citation>
    <scope>NUCLEOTIDE SEQUENCE [LARGE SCALE GENOMIC DNA]</scope>
    <source>
        <strain evidence="3 4">CN29</strain>
    </source>
</reference>
<proteinExistence type="predicted"/>
<dbReference type="Proteomes" id="UP001524642">
    <property type="component" value="Unassembled WGS sequence"/>
</dbReference>
<keyword evidence="2" id="KW-0472">Membrane</keyword>
<feature type="transmembrane region" description="Helical" evidence="2">
    <location>
        <begin position="28"/>
        <end position="50"/>
    </location>
</feature>
<dbReference type="EMBL" id="JANJOU010000002">
    <property type="protein sequence ID" value="MCR0981266.1"/>
    <property type="molecule type" value="Genomic_DNA"/>
</dbReference>
<sequence>MTRSLGIAIVGALLGFGGWVWLTGPGTSVPNALIALVCGIACGRAAWWIAARILPEAEPPPPEPPPPPVGRRAPPPVDAEPWRKPEGRH</sequence>
<keyword evidence="4" id="KW-1185">Reference proteome</keyword>
<feature type="region of interest" description="Disordered" evidence="1">
    <location>
        <begin position="56"/>
        <end position="89"/>
    </location>
</feature>
<gene>
    <name evidence="3" type="ORF">NRP21_04285</name>
</gene>
<evidence type="ECO:0000256" key="1">
    <source>
        <dbReference type="SAM" id="MobiDB-lite"/>
    </source>
</evidence>
<dbReference type="RefSeq" id="WP_257714943.1">
    <property type="nucleotide sequence ID" value="NZ_JANJOU010000002.1"/>
</dbReference>
<feature type="compositionally biased region" description="Basic and acidic residues" evidence="1">
    <location>
        <begin position="80"/>
        <end position="89"/>
    </location>
</feature>